<protein>
    <submittedName>
        <fullName evidence="1">Uncharacterized protein</fullName>
    </submittedName>
</protein>
<proteinExistence type="predicted"/>
<organism evidence="1 2">
    <name type="scientific">Abeliophyllum distichum</name>
    <dbReference type="NCBI Taxonomy" id="126358"/>
    <lineage>
        <taxon>Eukaryota</taxon>
        <taxon>Viridiplantae</taxon>
        <taxon>Streptophyta</taxon>
        <taxon>Embryophyta</taxon>
        <taxon>Tracheophyta</taxon>
        <taxon>Spermatophyta</taxon>
        <taxon>Magnoliopsida</taxon>
        <taxon>eudicotyledons</taxon>
        <taxon>Gunneridae</taxon>
        <taxon>Pentapetalae</taxon>
        <taxon>asterids</taxon>
        <taxon>lamiids</taxon>
        <taxon>Lamiales</taxon>
        <taxon>Oleaceae</taxon>
        <taxon>Forsythieae</taxon>
        <taxon>Abeliophyllum</taxon>
    </lineage>
</organism>
<keyword evidence="2" id="KW-1185">Reference proteome</keyword>
<evidence type="ECO:0000313" key="1">
    <source>
        <dbReference type="EMBL" id="KAL2465941.1"/>
    </source>
</evidence>
<comment type="caution">
    <text evidence="1">The sequence shown here is derived from an EMBL/GenBank/DDBJ whole genome shotgun (WGS) entry which is preliminary data.</text>
</comment>
<evidence type="ECO:0000313" key="2">
    <source>
        <dbReference type="Proteomes" id="UP001604336"/>
    </source>
</evidence>
<reference evidence="2" key="1">
    <citation type="submission" date="2024-07" db="EMBL/GenBank/DDBJ databases">
        <title>Two chromosome-level genome assemblies of Korean endemic species Abeliophyllum distichum and Forsythia ovata (Oleaceae).</title>
        <authorList>
            <person name="Jang H."/>
        </authorList>
    </citation>
    <scope>NUCLEOTIDE SEQUENCE [LARGE SCALE GENOMIC DNA]</scope>
</reference>
<name>A0ABD1PTS9_9LAMI</name>
<dbReference type="Proteomes" id="UP001604336">
    <property type="component" value="Unassembled WGS sequence"/>
</dbReference>
<accession>A0ABD1PTS9</accession>
<sequence length="174" mass="18895">MSVEGMSTRIVLWGVQMTLNASDGARRASIHRVCFEKTDTTFLGESSKPWKTEELSETDVGSDLPCGGPKAIGSYSGVAVISENCKGNSSAVEYLLGLKLIRLHVKDVSFATDQMERHLVVENTGYVNYDSSAKRHLLMSLGIFLRIYYKGGMLGEQSASLPRASVLTEGQPTG</sequence>
<dbReference type="EMBL" id="JBFOLK010000013">
    <property type="protein sequence ID" value="KAL2465941.1"/>
    <property type="molecule type" value="Genomic_DNA"/>
</dbReference>
<gene>
    <name evidence="1" type="ORF">Adt_41792</name>
</gene>
<dbReference type="AlphaFoldDB" id="A0ABD1PTS9"/>